<dbReference type="GO" id="GO:0061617">
    <property type="term" value="C:MICOS complex"/>
    <property type="evidence" value="ECO:0007669"/>
    <property type="project" value="InterPro"/>
</dbReference>
<keyword evidence="4" id="KW-0175">Coiled coil</keyword>
<feature type="region of interest" description="Disordered" evidence="11">
    <location>
        <begin position="1"/>
        <end position="20"/>
    </location>
</feature>
<keyword evidence="3" id="KW-0999">Mitochondrion inner membrane</keyword>
<evidence type="ECO:0000256" key="11">
    <source>
        <dbReference type="SAM" id="MobiDB-lite"/>
    </source>
</evidence>
<evidence type="ECO:0000256" key="1">
    <source>
        <dbReference type="ARBA" id="ARBA00002689"/>
    </source>
</evidence>
<dbReference type="PANTHER" id="PTHR47609:SF1">
    <property type="entry name" value="MICOS COMPLEX SUBUNIT MIC25"/>
    <property type="match status" value="1"/>
</dbReference>
<feature type="compositionally biased region" description="Polar residues" evidence="11">
    <location>
        <begin position="1"/>
        <end position="10"/>
    </location>
</feature>
<keyword evidence="6" id="KW-0472">Membrane</keyword>
<comment type="function">
    <text evidence="1">Component of the MICOS complex, a large protein complex of the mitochondrial inner membrane that plays crucial roles in the maintenance of crista junctions, inner membrane architecture, and formation of contact sites to the outer membrane.</text>
</comment>
<dbReference type="Proteomes" id="UP000504632">
    <property type="component" value="Chromosome 3"/>
</dbReference>
<feature type="compositionally biased region" description="Pro residues" evidence="11">
    <location>
        <begin position="65"/>
        <end position="76"/>
    </location>
</feature>
<keyword evidence="12" id="KW-1185">Reference proteome</keyword>
<dbReference type="InterPro" id="IPR007964">
    <property type="entry name" value="MIC19/MIC25"/>
</dbReference>
<evidence type="ECO:0000256" key="9">
    <source>
        <dbReference type="ARBA" id="ARBA00034476"/>
    </source>
</evidence>
<keyword evidence="2" id="KW-0519">Myristate</keyword>
<dbReference type="InterPro" id="IPR042860">
    <property type="entry name" value="MIC25"/>
</dbReference>
<evidence type="ECO:0000256" key="7">
    <source>
        <dbReference type="ARBA" id="ARBA00023157"/>
    </source>
</evidence>
<accession>A0A6J2UXU2</accession>
<evidence type="ECO:0000256" key="2">
    <source>
        <dbReference type="ARBA" id="ARBA00022707"/>
    </source>
</evidence>
<evidence type="ECO:0000256" key="8">
    <source>
        <dbReference type="ARBA" id="ARBA00023288"/>
    </source>
</evidence>
<dbReference type="AlphaFoldDB" id="A0A6J2UXU2"/>
<dbReference type="CTD" id="449542"/>
<gene>
    <name evidence="13" type="primary">chchd6a</name>
</gene>
<evidence type="ECO:0000256" key="4">
    <source>
        <dbReference type="ARBA" id="ARBA00023054"/>
    </source>
</evidence>
<reference evidence="13" key="1">
    <citation type="submission" date="2025-08" db="UniProtKB">
        <authorList>
            <consortium name="RefSeq"/>
        </authorList>
    </citation>
    <scope>IDENTIFICATION</scope>
</reference>
<protein>
    <submittedName>
        <fullName evidence="13">MICOS complex subunit mic25a</fullName>
    </submittedName>
</protein>
<keyword evidence="8" id="KW-0449">Lipoprotein</keyword>
<keyword evidence="5" id="KW-0496">Mitochondrion</keyword>
<comment type="similarity">
    <text evidence="10">Belongs to the MICOS complex subunit Mic19 family. Metazoan Mic25 subfamily.</text>
</comment>
<proteinExistence type="inferred from homology"/>
<dbReference type="PANTHER" id="PTHR47609">
    <property type="entry name" value="MICOS COMPLEX SUBUNIT MIC25"/>
    <property type="match status" value="1"/>
</dbReference>
<evidence type="ECO:0000313" key="13">
    <source>
        <dbReference type="RefSeq" id="XP_030625425.1"/>
    </source>
</evidence>
<feature type="region of interest" description="Disordered" evidence="11">
    <location>
        <begin position="26"/>
        <end position="87"/>
    </location>
</feature>
<evidence type="ECO:0000256" key="10">
    <source>
        <dbReference type="ARBA" id="ARBA00034480"/>
    </source>
</evidence>
<evidence type="ECO:0000256" key="3">
    <source>
        <dbReference type="ARBA" id="ARBA00022792"/>
    </source>
</evidence>
<dbReference type="InParanoid" id="A0A6J2UXU2"/>
<feature type="compositionally biased region" description="Polar residues" evidence="11">
    <location>
        <begin position="37"/>
        <end position="54"/>
    </location>
</feature>
<evidence type="ECO:0000256" key="6">
    <source>
        <dbReference type="ARBA" id="ARBA00023136"/>
    </source>
</evidence>
<keyword evidence="7" id="KW-1015">Disulfide bond</keyword>
<dbReference type="RefSeq" id="XP_030625425.1">
    <property type="nucleotide sequence ID" value="XM_030769565.1"/>
</dbReference>
<sequence length="243" mass="27513">MGSGESTTRKVSFGLDEDDTVRILRGVKLSEDVLQRMRNSNRPAEPQTPVSSKESPGPQTQTHTPAPPPGPQPGPPSGHTAADTREELKNRFEKQQAIIKEELARIARQEREASRQDLSRAVQRERALTRQEVDRANQLAKRLEKKEAELKALEAFYKEQIAQLEKKSWERYRESSDQFHAAAARGEASIRSQNMDPVCASLQAQILHCYREHRAETLHCSDLAKEYMHCINATKKNLLVNHG</sequence>
<dbReference type="OrthoDB" id="70030at2759"/>
<evidence type="ECO:0000256" key="5">
    <source>
        <dbReference type="ARBA" id="ARBA00023128"/>
    </source>
</evidence>
<name>A0A6J2UXU2_CHACN</name>
<dbReference type="FunCoup" id="A0A6J2UXU2">
    <property type="interactions" value="721"/>
</dbReference>
<organism evidence="12 13">
    <name type="scientific">Chanos chanos</name>
    <name type="common">Milkfish</name>
    <name type="synonym">Mugil chanos</name>
    <dbReference type="NCBI Taxonomy" id="29144"/>
    <lineage>
        <taxon>Eukaryota</taxon>
        <taxon>Metazoa</taxon>
        <taxon>Chordata</taxon>
        <taxon>Craniata</taxon>
        <taxon>Vertebrata</taxon>
        <taxon>Euteleostomi</taxon>
        <taxon>Actinopterygii</taxon>
        <taxon>Neopterygii</taxon>
        <taxon>Teleostei</taxon>
        <taxon>Ostariophysi</taxon>
        <taxon>Gonorynchiformes</taxon>
        <taxon>Chanidae</taxon>
        <taxon>Chanos</taxon>
    </lineage>
</organism>
<dbReference type="GeneID" id="115808248"/>
<comment type="subcellular location">
    <subcellularLocation>
        <location evidence="9">Mitochondrion inner membrane</location>
        <topology evidence="9">Lipid-anchor</topology>
    </subcellularLocation>
</comment>
<dbReference type="PROSITE" id="PS51808">
    <property type="entry name" value="CHCH"/>
    <property type="match status" value="1"/>
</dbReference>
<dbReference type="Pfam" id="PF05300">
    <property type="entry name" value="MIC19_MIC25"/>
    <property type="match status" value="1"/>
</dbReference>
<evidence type="ECO:0000313" key="12">
    <source>
        <dbReference type="Proteomes" id="UP000504632"/>
    </source>
</evidence>